<evidence type="ECO:0000256" key="1">
    <source>
        <dbReference type="ARBA" id="ARBA00022553"/>
    </source>
</evidence>
<dbReference type="InterPro" id="IPR011006">
    <property type="entry name" value="CheY-like_superfamily"/>
</dbReference>
<gene>
    <name evidence="4" type="ORF">IBL26_09935</name>
</gene>
<dbReference type="PANTHER" id="PTHR44591">
    <property type="entry name" value="STRESS RESPONSE REGULATOR PROTEIN 1"/>
    <property type="match status" value="1"/>
</dbReference>
<evidence type="ECO:0000256" key="2">
    <source>
        <dbReference type="PROSITE-ProRule" id="PRU00169"/>
    </source>
</evidence>
<reference evidence="4 5" key="1">
    <citation type="journal article" date="2013" name="Int. J. Syst. Evol. Microbiol.">
        <title>Roseomonas aerophila sp. nov., isolated from air.</title>
        <authorList>
            <person name="Kim S.J."/>
            <person name="Weon H.Y."/>
            <person name="Ahn J.H."/>
            <person name="Hong S.B."/>
            <person name="Seok S.J."/>
            <person name="Whang K.S."/>
            <person name="Kwon S.W."/>
        </authorList>
    </citation>
    <scope>NUCLEOTIDE SEQUENCE [LARGE SCALE GENOMIC DNA]</scope>
    <source>
        <strain evidence="4 5">NBRC 108923</strain>
    </source>
</reference>
<dbReference type="PROSITE" id="PS50110">
    <property type="entry name" value="RESPONSE_REGULATORY"/>
    <property type="match status" value="1"/>
</dbReference>
<accession>A0ABR7RL41</accession>
<dbReference type="Gene3D" id="3.40.50.2300">
    <property type="match status" value="1"/>
</dbReference>
<feature type="domain" description="Response regulatory" evidence="3">
    <location>
        <begin position="13"/>
        <end position="129"/>
    </location>
</feature>
<dbReference type="PANTHER" id="PTHR44591:SF21">
    <property type="entry name" value="TWO-COMPONENT RESPONSE REGULATOR"/>
    <property type="match status" value="1"/>
</dbReference>
<dbReference type="InterPro" id="IPR050595">
    <property type="entry name" value="Bact_response_regulator"/>
</dbReference>
<dbReference type="CDD" id="cd00156">
    <property type="entry name" value="REC"/>
    <property type="match status" value="1"/>
</dbReference>
<dbReference type="EMBL" id="JACTVA010000014">
    <property type="protein sequence ID" value="MBC9207153.1"/>
    <property type="molecule type" value="Genomic_DNA"/>
</dbReference>
<dbReference type="RefSeq" id="WP_187784324.1">
    <property type="nucleotide sequence ID" value="NZ_JACTVA010000014.1"/>
</dbReference>
<evidence type="ECO:0000313" key="4">
    <source>
        <dbReference type="EMBL" id="MBC9207153.1"/>
    </source>
</evidence>
<keyword evidence="5" id="KW-1185">Reference proteome</keyword>
<dbReference type="InterPro" id="IPR001789">
    <property type="entry name" value="Sig_transdc_resp-reg_receiver"/>
</dbReference>
<protein>
    <submittedName>
        <fullName evidence="4">Response regulator</fullName>
    </submittedName>
</protein>
<keyword evidence="1 2" id="KW-0597">Phosphoprotein</keyword>
<proteinExistence type="predicted"/>
<sequence>MMDTQMTDGAQPTILVVEDEHIVRMVTVAMLEDMGFRATEAATAAAAIARLDPAEGRLQAVLLDINIPGARGRDMVGEIRAIRPGLPVLIASGADTEELRLRFNGHGQVDFLPKPYANAELREALGRLGL</sequence>
<dbReference type="Proteomes" id="UP000626026">
    <property type="component" value="Unassembled WGS sequence"/>
</dbReference>
<dbReference type="SMART" id="SM00448">
    <property type="entry name" value="REC"/>
    <property type="match status" value="1"/>
</dbReference>
<name>A0ABR7RL41_9PROT</name>
<evidence type="ECO:0000313" key="5">
    <source>
        <dbReference type="Proteomes" id="UP000626026"/>
    </source>
</evidence>
<dbReference type="Pfam" id="PF00072">
    <property type="entry name" value="Response_reg"/>
    <property type="match status" value="1"/>
</dbReference>
<dbReference type="SUPFAM" id="SSF52172">
    <property type="entry name" value="CheY-like"/>
    <property type="match status" value="1"/>
</dbReference>
<feature type="modified residue" description="4-aspartylphosphate" evidence="2">
    <location>
        <position position="64"/>
    </location>
</feature>
<evidence type="ECO:0000259" key="3">
    <source>
        <dbReference type="PROSITE" id="PS50110"/>
    </source>
</evidence>
<organism evidence="4 5">
    <name type="scientific">Teichococcus aerophilus</name>
    <dbReference type="NCBI Taxonomy" id="1224513"/>
    <lineage>
        <taxon>Bacteria</taxon>
        <taxon>Pseudomonadati</taxon>
        <taxon>Pseudomonadota</taxon>
        <taxon>Alphaproteobacteria</taxon>
        <taxon>Acetobacterales</taxon>
        <taxon>Roseomonadaceae</taxon>
        <taxon>Roseomonas</taxon>
    </lineage>
</organism>
<comment type="caution">
    <text evidence="4">The sequence shown here is derived from an EMBL/GenBank/DDBJ whole genome shotgun (WGS) entry which is preliminary data.</text>
</comment>